<evidence type="ECO:0000313" key="5">
    <source>
        <dbReference type="Proteomes" id="UP000001747"/>
    </source>
</evidence>
<proteinExistence type="predicted"/>
<dbReference type="OrthoDB" id="8915at2157"/>
<reference evidence="4 5" key="1">
    <citation type="journal article" date="2009" name="Proc. Natl. Acad. Sci. U.S.A.">
        <title>Biogeography of the Sulfolobus islandicus pan-genome.</title>
        <authorList>
            <person name="Reno M.L."/>
            <person name="Held N.L."/>
            <person name="Fields C.J."/>
            <person name="Burke P.V."/>
            <person name="Whitaker R.J."/>
        </authorList>
    </citation>
    <scope>NUCLEOTIDE SEQUENCE [LARGE SCALE GENOMIC DNA]</scope>
    <source>
        <strain evidence="5">L.S.2.15 / Lassen #1</strain>
    </source>
</reference>
<feature type="domain" description="Methyltransferase" evidence="3">
    <location>
        <begin position="44"/>
        <end position="158"/>
    </location>
</feature>
<evidence type="ECO:0000256" key="1">
    <source>
        <dbReference type="ARBA" id="ARBA00022603"/>
    </source>
</evidence>
<dbReference type="HOGENOM" id="CLU_975284_0_0_2"/>
<dbReference type="SUPFAM" id="SSF53335">
    <property type="entry name" value="S-adenosyl-L-methionine-dependent methyltransferases"/>
    <property type="match status" value="1"/>
</dbReference>
<sequence length="285" mass="33266">MTIDCSKPKIMEDFYDEELLSKYVEAQLTSIEREILIDKNAVSKQDKVLDVGCGPGRVSIYLSRFVNQIIGIDVSKSSVEYCNKRTSQLKITNIHCFFADITSENTLTMLKDYSPFDVALLLFNTIEGIPKRDNRILALKNINWLLKAQGRLILSIHNRYWFNWLKTTSLLNLRRLLLRLKSDKDLSLIDQCIKTSEFNSIILKTSTTIYPWYIHSFMDIRKELKHAGFLIERVFLTEDDNPLRPAQYKILDEINYSKITEALLLLIKILSRPKYYIIARKQSEL</sequence>
<dbReference type="RefSeq" id="WP_012713131.1">
    <property type="nucleotide sequence ID" value="NC_012589.1"/>
</dbReference>
<evidence type="ECO:0000313" key="4">
    <source>
        <dbReference type="EMBL" id="ACP34717.1"/>
    </source>
</evidence>
<dbReference type="InterPro" id="IPR025714">
    <property type="entry name" value="Methyltranfer_dom"/>
</dbReference>
<dbReference type="EMBL" id="CP001399">
    <property type="protein sequence ID" value="ACP34717.1"/>
    <property type="molecule type" value="Genomic_DNA"/>
</dbReference>
<evidence type="ECO:0000259" key="3">
    <source>
        <dbReference type="Pfam" id="PF13847"/>
    </source>
</evidence>
<dbReference type="Gene3D" id="3.40.50.150">
    <property type="entry name" value="Vaccinia Virus protein VP39"/>
    <property type="match status" value="1"/>
</dbReference>
<dbReference type="CDD" id="cd02440">
    <property type="entry name" value="AdoMet_MTases"/>
    <property type="match status" value="1"/>
</dbReference>
<evidence type="ECO:0000256" key="2">
    <source>
        <dbReference type="ARBA" id="ARBA00022691"/>
    </source>
</evidence>
<dbReference type="GO" id="GO:0008168">
    <property type="term" value="F:methyltransferase activity"/>
    <property type="evidence" value="ECO:0007669"/>
    <property type="project" value="UniProtKB-KW"/>
</dbReference>
<keyword evidence="1 4" id="KW-0489">Methyltransferase</keyword>
<dbReference type="KEGG" id="sis:LS215_0630"/>
<dbReference type="Pfam" id="PF13847">
    <property type="entry name" value="Methyltransf_31"/>
    <property type="match status" value="1"/>
</dbReference>
<dbReference type="GeneID" id="7798797"/>
<dbReference type="Proteomes" id="UP000001747">
    <property type="component" value="Chromosome"/>
</dbReference>
<gene>
    <name evidence="4" type="ordered locus">LS215_0630</name>
</gene>
<accession>C3MM94</accession>
<organism evidence="4 5">
    <name type="scientific">Saccharolobus islandicus (strain L.S.2.15 / Lassen #1)</name>
    <name type="common">Sulfolobus islandicus</name>
    <dbReference type="NCBI Taxonomy" id="429572"/>
    <lineage>
        <taxon>Archaea</taxon>
        <taxon>Thermoproteota</taxon>
        <taxon>Thermoprotei</taxon>
        <taxon>Sulfolobales</taxon>
        <taxon>Sulfolobaceae</taxon>
        <taxon>Saccharolobus</taxon>
    </lineage>
</organism>
<name>C3MM94_SACI2</name>
<dbReference type="GO" id="GO:0032259">
    <property type="term" value="P:methylation"/>
    <property type="evidence" value="ECO:0007669"/>
    <property type="project" value="UniProtKB-KW"/>
</dbReference>
<dbReference type="PANTHER" id="PTHR43861">
    <property type="entry name" value="TRANS-ACONITATE 2-METHYLTRANSFERASE-RELATED"/>
    <property type="match status" value="1"/>
</dbReference>
<keyword evidence="4" id="KW-0808">Transferase</keyword>
<dbReference type="InterPro" id="IPR029063">
    <property type="entry name" value="SAM-dependent_MTases_sf"/>
</dbReference>
<dbReference type="AlphaFoldDB" id="C3MM94"/>
<keyword evidence="2" id="KW-0949">S-adenosyl-L-methionine</keyword>
<protein>
    <submittedName>
        <fullName evidence="4">Methyltransferase type 11</fullName>
    </submittedName>
</protein>